<proteinExistence type="predicted"/>
<feature type="domain" description="HTH LytTR-type" evidence="1">
    <location>
        <begin position="188"/>
        <end position="294"/>
    </location>
</feature>
<evidence type="ECO:0000259" key="1">
    <source>
        <dbReference type="PROSITE" id="PS50930"/>
    </source>
</evidence>
<dbReference type="Gene3D" id="2.40.50.1020">
    <property type="entry name" value="LytTr DNA-binding domain"/>
    <property type="match status" value="1"/>
</dbReference>
<dbReference type="PROSITE" id="PS50930">
    <property type="entry name" value="HTH_LYTTR"/>
    <property type="match status" value="1"/>
</dbReference>
<dbReference type="AlphaFoldDB" id="A0A415E3I6"/>
<dbReference type="CDD" id="cd00267">
    <property type="entry name" value="ABC_ATPase"/>
    <property type="match status" value="1"/>
</dbReference>
<dbReference type="PANTHER" id="PTHR37299">
    <property type="entry name" value="TRANSCRIPTIONAL REGULATOR-RELATED"/>
    <property type="match status" value="1"/>
</dbReference>
<dbReference type="RefSeq" id="WP_118334803.1">
    <property type="nucleotide sequence ID" value="NZ_AP025567.1"/>
</dbReference>
<dbReference type="Pfam" id="PF04397">
    <property type="entry name" value="LytTR"/>
    <property type="match status" value="1"/>
</dbReference>
<evidence type="ECO:0000313" key="2">
    <source>
        <dbReference type="EMBL" id="RHJ88213.1"/>
    </source>
</evidence>
<sequence>MEKELLELLESEINFHGECSSQMIEELLLFFKDREDTAIYIPSTGLYGYMRVKEYLSFFANLTNHRNLLEPAIEFMHLSDIGTMKLSQCTESQKVRVLIARLILLDCHTVFMIEPLRDLEEEAMRMVVSWMANEIEHGKRIISVSPSLKEVCLCPGHHYYLSETGIRLVDQEEPSDDEEGDSLLLNKLSVKSEGNIFLFNPEEIDYIEANDGKCYVYVRKEGYVSQMTLDELEQKLKNFGFYRCHRSYLVNIQKVTEIVRWTRSSYSLRLANYKEFMVPLSKAKIQELKDTYQF</sequence>
<dbReference type="Proteomes" id="UP000284841">
    <property type="component" value="Unassembled WGS sequence"/>
</dbReference>
<dbReference type="PANTHER" id="PTHR37299:SF1">
    <property type="entry name" value="STAGE 0 SPORULATION PROTEIN A HOMOLOG"/>
    <property type="match status" value="1"/>
</dbReference>
<dbReference type="OrthoDB" id="113975at2"/>
<dbReference type="InterPro" id="IPR027417">
    <property type="entry name" value="P-loop_NTPase"/>
</dbReference>
<dbReference type="STRING" id="1776384.GCA_900086585_03798"/>
<dbReference type="InterPro" id="IPR012046">
    <property type="entry name" value="LytTR_ABC"/>
</dbReference>
<gene>
    <name evidence="2" type="ORF">DW099_07300</name>
</gene>
<dbReference type="GO" id="GO:0000156">
    <property type="term" value="F:phosphorelay response regulator activity"/>
    <property type="evidence" value="ECO:0007669"/>
    <property type="project" value="InterPro"/>
</dbReference>
<dbReference type="SUPFAM" id="SSF52540">
    <property type="entry name" value="P-loop containing nucleoside triphosphate hydrolases"/>
    <property type="match status" value="1"/>
</dbReference>
<name>A0A415E3I6_9FIRM</name>
<protein>
    <recommendedName>
        <fullName evidence="1">HTH LytTR-type domain-containing protein</fullName>
    </recommendedName>
</protein>
<accession>A0A415E3I6</accession>
<dbReference type="GO" id="GO:0003677">
    <property type="term" value="F:DNA binding"/>
    <property type="evidence" value="ECO:0007669"/>
    <property type="project" value="InterPro"/>
</dbReference>
<dbReference type="EMBL" id="QRMS01000002">
    <property type="protein sequence ID" value="RHJ88213.1"/>
    <property type="molecule type" value="Genomic_DNA"/>
</dbReference>
<evidence type="ECO:0000313" key="3">
    <source>
        <dbReference type="Proteomes" id="UP000284841"/>
    </source>
</evidence>
<organism evidence="2 3">
    <name type="scientific">Emergencia timonensis</name>
    <dbReference type="NCBI Taxonomy" id="1776384"/>
    <lineage>
        <taxon>Bacteria</taxon>
        <taxon>Bacillati</taxon>
        <taxon>Bacillota</taxon>
        <taxon>Clostridia</taxon>
        <taxon>Peptostreptococcales</taxon>
        <taxon>Anaerovoracaceae</taxon>
        <taxon>Emergencia</taxon>
    </lineage>
</organism>
<reference evidence="2 3" key="1">
    <citation type="submission" date="2018-08" db="EMBL/GenBank/DDBJ databases">
        <title>A genome reference for cultivated species of the human gut microbiota.</title>
        <authorList>
            <person name="Zou Y."/>
            <person name="Xue W."/>
            <person name="Luo G."/>
        </authorList>
    </citation>
    <scope>NUCLEOTIDE SEQUENCE [LARGE SCALE GENOMIC DNA]</scope>
    <source>
        <strain evidence="2 3">AM07-24</strain>
    </source>
</reference>
<dbReference type="SMART" id="SM00850">
    <property type="entry name" value="LytTR"/>
    <property type="match status" value="1"/>
</dbReference>
<dbReference type="Gene3D" id="3.40.50.300">
    <property type="entry name" value="P-loop containing nucleotide triphosphate hydrolases"/>
    <property type="match status" value="1"/>
</dbReference>
<dbReference type="InterPro" id="IPR046947">
    <property type="entry name" value="LytR-like"/>
</dbReference>
<comment type="caution">
    <text evidence="2">The sequence shown here is derived from an EMBL/GenBank/DDBJ whole genome shotgun (WGS) entry which is preliminary data.</text>
</comment>
<dbReference type="InterPro" id="IPR007492">
    <property type="entry name" value="LytTR_DNA-bd_dom"/>
</dbReference>
<keyword evidence="3" id="KW-1185">Reference proteome</keyword>
<dbReference type="PIRSF" id="PIRSF036612">
    <property type="entry name" value="ABC_ATP_LytTR"/>
    <property type="match status" value="1"/>
</dbReference>